<keyword evidence="3" id="KW-1003">Cell membrane</keyword>
<keyword evidence="9" id="KW-0808">Transferase</keyword>
<evidence type="ECO:0000256" key="4">
    <source>
        <dbReference type="ARBA" id="ARBA00022692"/>
    </source>
</evidence>
<feature type="transmembrane region" description="Helical" evidence="7">
    <location>
        <begin position="18"/>
        <end position="36"/>
    </location>
</feature>
<feature type="transmembrane region" description="Helical" evidence="7">
    <location>
        <begin position="147"/>
        <end position="166"/>
    </location>
</feature>
<feature type="transmembrane region" description="Helical" evidence="7">
    <location>
        <begin position="89"/>
        <end position="109"/>
    </location>
</feature>
<evidence type="ECO:0000256" key="2">
    <source>
        <dbReference type="ARBA" id="ARBA00004936"/>
    </source>
</evidence>
<gene>
    <name evidence="9" type="ORF">H9Q79_02055</name>
</gene>
<evidence type="ECO:0000256" key="7">
    <source>
        <dbReference type="SAM" id="Phobius"/>
    </source>
</evidence>
<evidence type="ECO:0000313" key="10">
    <source>
        <dbReference type="Proteomes" id="UP000515860"/>
    </source>
</evidence>
<evidence type="ECO:0000259" key="8">
    <source>
        <dbReference type="Pfam" id="PF00884"/>
    </source>
</evidence>
<reference evidence="9 10" key="1">
    <citation type="submission" date="2020-08" db="EMBL/GenBank/DDBJ databases">
        <authorList>
            <person name="Liu C."/>
            <person name="Sun Q."/>
        </authorList>
    </citation>
    <scope>NUCLEOTIDE SEQUENCE [LARGE SCALE GENOMIC DNA]</scope>
    <source>
        <strain evidence="9 10">NSJ-29</strain>
    </source>
</reference>
<dbReference type="GO" id="GO:0005886">
    <property type="term" value="C:plasma membrane"/>
    <property type="evidence" value="ECO:0007669"/>
    <property type="project" value="UniProtKB-SubCell"/>
</dbReference>
<dbReference type="CDD" id="cd16015">
    <property type="entry name" value="LTA_synthase"/>
    <property type="match status" value="1"/>
</dbReference>
<keyword evidence="4 7" id="KW-0812">Transmembrane</keyword>
<protein>
    <submittedName>
        <fullName evidence="9">Sulfatase-like hydrolase/transferase</fullName>
    </submittedName>
</protein>
<feature type="transmembrane region" description="Helical" evidence="7">
    <location>
        <begin position="48"/>
        <end position="68"/>
    </location>
</feature>
<accession>A0A7G9GE70</accession>
<evidence type="ECO:0000313" key="9">
    <source>
        <dbReference type="EMBL" id="QNM09102.1"/>
    </source>
</evidence>
<dbReference type="GO" id="GO:0016740">
    <property type="term" value="F:transferase activity"/>
    <property type="evidence" value="ECO:0007669"/>
    <property type="project" value="UniProtKB-KW"/>
</dbReference>
<dbReference type="AlphaFoldDB" id="A0A7G9GE70"/>
<keyword evidence="6 7" id="KW-0472">Membrane</keyword>
<organism evidence="9 10">
    <name type="scientific">Wansuia hejianensis</name>
    <dbReference type="NCBI Taxonomy" id="2763667"/>
    <lineage>
        <taxon>Bacteria</taxon>
        <taxon>Bacillati</taxon>
        <taxon>Bacillota</taxon>
        <taxon>Clostridia</taxon>
        <taxon>Lachnospirales</taxon>
        <taxon>Lachnospiraceae</taxon>
        <taxon>Wansuia</taxon>
    </lineage>
</organism>
<keyword evidence="9" id="KW-0378">Hydrolase</keyword>
<dbReference type="GO" id="GO:0016787">
    <property type="term" value="F:hydrolase activity"/>
    <property type="evidence" value="ECO:0007669"/>
    <property type="project" value="UniProtKB-KW"/>
</dbReference>
<dbReference type="InterPro" id="IPR050448">
    <property type="entry name" value="OpgB/LTA_synthase_biosynth"/>
</dbReference>
<dbReference type="InterPro" id="IPR000917">
    <property type="entry name" value="Sulfatase_N"/>
</dbReference>
<dbReference type="PANTHER" id="PTHR47371:SF3">
    <property type="entry name" value="PHOSPHOGLYCEROL TRANSFERASE I"/>
    <property type="match status" value="1"/>
</dbReference>
<evidence type="ECO:0000256" key="5">
    <source>
        <dbReference type="ARBA" id="ARBA00022989"/>
    </source>
</evidence>
<evidence type="ECO:0000256" key="3">
    <source>
        <dbReference type="ARBA" id="ARBA00022475"/>
    </source>
</evidence>
<comment type="subcellular location">
    <subcellularLocation>
        <location evidence="1">Cell membrane</location>
        <topology evidence="1">Multi-pass membrane protein</topology>
    </subcellularLocation>
</comment>
<comment type="pathway">
    <text evidence="2">Cell wall biogenesis; lipoteichoic acid biosynthesis.</text>
</comment>
<evidence type="ECO:0000256" key="6">
    <source>
        <dbReference type="ARBA" id="ARBA00023136"/>
    </source>
</evidence>
<feature type="domain" description="Sulfatase N-terminal" evidence="8">
    <location>
        <begin position="323"/>
        <end position="612"/>
    </location>
</feature>
<dbReference type="Proteomes" id="UP000515860">
    <property type="component" value="Chromosome"/>
</dbReference>
<dbReference type="RefSeq" id="WP_118642432.1">
    <property type="nucleotide sequence ID" value="NZ_CP060635.1"/>
</dbReference>
<dbReference type="KEGG" id="whj:H9Q79_02055"/>
<sequence>MMKQLKEKLQDARGKRHFVIWLVYWCVALVFLIMHYSAVAGDDPKKVAIYRLVFAGVLAAIGFSAWFCTRRWVRQEAPEKKEDKGRIKIWHFLALFGNSVYAFFAMEYVNNELLGEMKFGYMALNVLGIFIISLIFLFWLNSFRRTMLAVSILFTVMSLIFYFVFLCRGEPLQLIDFFSLGTALAVAGSYQFEVTRAIAVVVPLSLCLIGIYMHLPDWVLARKRLGRLGIRIGVAGFMFASYFFYLNVNWNGGLGILTDLWAPIKTYREYGTTVGFFCVAKYMRLTPPDGYSVEGAEKIAEKSVEEQNGTDGNGGNGKTKPVNIIAIMNESWADYRMVGDLKTNLEVMPYYDSMEENTIKGSTLVCIRGGGTAKTEYEFLTGNSVKRFPGMVPYVSYFTHDQYSLVTTLEAQGYETAAMHPNKGSNWKRTTAYRLLDFNEFYTIDDFDSSAERIRGHISDKANYEKIIEVINNKESSDQPFFLFDVTMQNHGGYTNRAYKSDVEVEGYDDSAVNQFLSLERDSDEALEYLIEYFKDYEEPTLIVMFGDHYPDLPDEFTEAISGKAYDDLTLDEQQMYFATPFFIWANYDIDEATDVLTSTNYLGTMMMEQTGLEMADYNYYLQDLMEEIPALNHLGYMDTEGKFHSWNDGEPEILDKEWEYECLQYNNLAENGNRLNWFFVPESGE</sequence>
<feature type="transmembrane region" description="Helical" evidence="7">
    <location>
        <begin position="197"/>
        <end position="216"/>
    </location>
</feature>
<dbReference type="Pfam" id="PF00884">
    <property type="entry name" value="Sulfatase"/>
    <property type="match status" value="1"/>
</dbReference>
<evidence type="ECO:0000256" key="1">
    <source>
        <dbReference type="ARBA" id="ARBA00004651"/>
    </source>
</evidence>
<dbReference type="Gene3D" id="3.40.720.10">
    <property type="entry name" value="Alkaline Phosphatase, subunit A"/>
    <property type="match status" value="1"/>
</dbReference>
<dbReference type="PANTHER" id="PTHR47371">
    <property type="entry name" value="LIPOTEICHOIC ACID SYNTHASE"/>
    <property type="match status" value="1"/>
</dbReference>
<feature type="transmembrane region" description="Helical" evidence="7">
    <location>
        <begin position="228"/>
        <end position="248"/>
    </location>
</feature>
<proteinExistence type="predicted"/>
<dbReference type="SUPFAM" id="SSF53649">
    <property type="entry name" value="Alkaline phosphatase-like"/>
    <property type="match status" value="1"/>
</dbReference>
<dbReference type="InterPro" id="IPR017850">
    <property type="entry name" value="Alkaline_phosphatase_core_sf"/>
</dbReference>
<keyword evidence="5 7" id="KW-1133">Transmembrane helix</keyword>
<name>A0A7G9GE70_9FIRM</name>
<dbReference type="EMBL" id="CP060635">
    <property type="protein sequence ID" value="QNM09102.1"/>
    <property type="molecule type" value="Genomic_DNA"/>
</dbReference>
<feature type="transmembrane region" description="Helical" evidence="7">
    <location>
        <begin position="121"/>
        <end position="140"/>
    </location>
</feature>
<keyword evidence="10" id="KW-1185">Reference proteome</keyword>